<dbReference type="AlphaFoldDB" id="A0A1N6UFC2"/>
<keyword evidence="3" id="KW-1185">Reference proteome</keyword>
<dbReference type="RefSeq" id="WP_076544453.1">
    <property type="nucleotide sequence ID" value="NZ_FTNC01000006.1"/>
</dbReference>
<accession>A0A1N6UFC2</accession>
<name>A0A1N6UFC2_9FIRM</name>
<organism evidence="2 3">
    <name type="scientific">Halanaerobium kushneri</name>
    <dbReference type="NCBI Taxonomy" id="56779"/>
    <lineage>
        <taxon>Bacteria</taxon>
        <taxon>Bacillati</taxon>
        <taxon>Bacillota</taxon>
        <taxon>Clostridia</taxon>
        <taxon>Halanaerobiales</taxon>
        <taxon>Halanaerobiaceae</taxon>
        <taxon>Halanaerobium</taxon>
    </lineage>
</organism>
<dbReference type="GO" id="GO:0044780">
    <property type="term" value="P:bacterial-type flagellum assembly"/>
    <property type="evidence" value="ECO:0007669"/>
    <property type="project" value="InterPro"/>
</dbReference>
<evidence type="ECO:0000313" key="2">
    <source>
        <dbReference type="EMBL" id="SIQ64257.1"/>
    </source>
</evidence>
<dbReference type="OrthoDB" id="2112806at2"/>
<dbReference type="SUPFAM" id="SSF140566">
    <property type="entry name" value="FlgN-like"/>
    <property type="match status" value="1"/>
</dbReference>
<keyword evidence="1" id="KW-0175">Coiled coil</keyword>
<evidence type="ECO:0000256" key="1">
    <source>
        <dbReference type="SAM" id="Coils"/>
    </source>
</evidence>
<dbReference type="STRING" id="56779.SAMN05421834_106132"/>
<sequence length="129" mass="15167">MKDLFKLYQKLKSLTKAEADLIEAGDFDILQEKLASKNEVIAEIDKVEQEDYFAQLALSLTKDELQQKKTKLHNLLKEIAELQAQNMQELEEKKKENKERMISLYSREKSIKGYLNSDKYEAKFFDQKS</sequence>
<evidence type="ECO:0000313" key="3">
    <source>
        <dbReference type="Proteomes" id="UP000185669"/>
    </source>
</evidence>
<feature type="coiled-coil region" evidence="1">
    <location>
        <begin position="30"/>
        <end position="107"/>
    </location>
</feature>
<dbReference type="EMBL" id="FTNC01000006">
    <property type="protein sequence ID" value="SIQ64257.1"/>
    <property type="molecule type" value="Genomic_DNA"/>
</dbReference>
<proteinExistence type="predicted"/>
<protein>
    <recommendedName>
        <fullName evidence="4">FlgN protein</fullName>
    </recommendedName>
</protein>
<dbReference type="InterPro" id="IPR036679">
    <property type="entry name" value="FlgN-like_sf"/>
</dbReference>
<reference evidence="3" key="1">
    <citation type="submission" date="2017-01" db="EMBL/GenBank/DDBJ databases">
        <authorList>
            <person name="Varghese N."/>
            <person name="Submissions S."/>
        </authorList>
    </citation>
    <scope>NUCLEOTIDE SEQUENCE [LARGE SCALE GENOMIC DNA]</scope>
    <source>
        <strain evidence="3">ATCC 700103</strain>
    </source>
</reference>
<dbReference type="Proteomes" id="UP000185669">
    <property type="component" value="Unassembled WGS sequence"/>
</dbReference>
<evidence type="ECO:0008006" key="4">
    <source>
        <dbReference type="Google" id="ProtNLM"/>
    </source>
</evidence>
<gene>
    <name evidence="2" type="ORF">SAMN05421834_106132</name>
</gene>